<protein>
    <submittedName>
        <fullName evidence="1">Uncharacterized protein</fullName>
    </submittedName>
</protein>
<gene>
    <name evidence="1" type="ordered locus">BN4_12216</name>
</gene>
<dbReference type="KEGG" id="dpi:BN4_12216"/>
<dbReference type="STRING" id="1322246.BN4_12216"/>
<dbReference type="RefSeq" id="WP_015415495.1">
    <property type="nucleotide sequence ID" value="NC_020409.1"/>
</dbReference>
<dbReference type="BioCyc" id="DPIE1322246:BN4_RS11130-MONOMER"/>
<evidence type="ECO:0000313" key="1">
    <source>
        <dbReference type="EMBL" id="CCH49451.1"/>
    </source>
</evidence>
<accession>M1WKE3</accession>
<dbReference type="Proteomes" id="UP000011724">
    <property type="component" value="Chromosome"/>
</dbReference>
<evidence type="ECO:0000313" key="2">
    <source>
        <dbReference type="Proteomes" id="UP000011724"/>
    </source>
</evidence>
<keyword evidence="2" id="KW-1185">Reference proteome</keyword>
<name>M1WKE3_PSEP2</name>
<dbReference type="EMBL" id="FO203427">
    <property type="protein sequence ID" value="CCH49451.1"/>
    <property type="molecule type" value="Genomic_DNA"/>
</dbReference>
<dbReference type="PATRIC" id="fig|879567.3.peg.2361"/>
<dbReference type="AlphaFoldDB" id="M1WKE3"/>
<dbReference type="eggNOG" id="ENOG503404B">
    <property type="taxonomic scope" value="Bacteria"/>
</dbReference>
<proteinExistence type="predicted"/>
<reference evidence="2" key="2">
    <citation type="journal article" date="2013" name="Stand. Genomic Sci.">
        <title>Complete genome sequence of Desulfocapsa sulfexigens, a marine deltaproteobacterium specialized in disproportionating inorganic sulfur compounds.</title>
        <authorList>
            <person name="Finster K.W."/>
            <person name="Kjeldsen K.U."/>
            <person name="Kube M."/>
            <person name="Reinhardt R."/>
            <person name="Mussmann M."/>
            <person name="Amann R."/>
            <person name="Schreiber L."/>
        </authorList>
    </citation>
    <scope>NUCLEOTIDE SEQUENCE [LARGE SCALE GENOMIC DNA]</scope>
    <source>
        <strain evidence="2">DSM 10523 / SB164P1</strain>
    </source>
</reference>
<reference evidence="1 2" key="1">
    <citation type="journal article" date="2013" name="PLoS ONE">
        <title>The first genomic and proteomic characterization of a deep-sea sulfate reducer: insights into the piezophilic lifestyle of Desulfovibrio piezophilus.</title>
        <authorList>
            <person name="Pradel N."/>
            <person name="Ji B."/>
            <person name="Gimenez G."/>
            <person name="Talla E."/>
            <person name="Lenoble P."/>
            <person name="Garel M."/>
            <person name="Tamburini C."/>
            <person name="Fourquet P."/>
            <person name="Lebrun R."/>
            <person name="Bertin P."/>
            <person name="Denis Y."/>
            <person name="Pophillat M."/>
            <person name="Barbe V."/>
            <person name="Ollivier B."/>
            <person name="Dolla A."/>
        </authorList>
    </citation>
    <scope>NUCLEOTIDE SEQUENCE [LARGE SCALE GENOMIC DNA]</scope>
    <source>
        <strain evidence="2">DSM 10523 / SB164P1</strain>
    </source>
</reference>
<organism evidence="1 2">
    <name type="scientific">Pseudodesulfovibrio piezophilus (strain DSM 21447 / JCM 15486 / C1TLV30)</name>
    <name type="common">Desulfovibrio piezophilus</name>
    <dbReference type="NCBI Taxonomy" id="1322246"/>
    <lineage>
        <taxon>Bacteria</taxon>
        <taxon>Pseudomonadati</taxon>
        <taxon>Thermodesulfobacteriota</taxon>
        <taxon>Desulfovibrionia</taxon>
        <taxon>Desulfovibrionales</taxon>
        <taxon>Desulfovibrionaceae</taxon>
    </lineage>
</organism>
<sequence length="141" mass="16190">MSQHINELFDKDGNLIGALLTAEAWTHVRKEVLSALGVKEESTSDIPREPLSDWETLKQYWDFSYPVDTNVHCEHCGNDTLDWAADEPRRFYLTSANLAGLVAFRCANCHSKIQKKHFKDEIKVECTPFQPDKDSSKEARY</sequence>
<dbReference type="HOGENOM" id="CLU_1822236_0_0_7"/>
<dbReference type="OrthoDB" id="5471202at2"/>